<feature type="region of interest" description="Disordered" evidence="2">
    <location>
        <begin position="48"/>
        <end position="67"/>
    </location>
</feature>
<evidence type="ECO:0000256" key="1">
    <source>
        <dbReference type="ARBA" id="ARBA00009893"/>
    </source>
</evidence>
<dbReference type="HOGENOM" id="CLU_027095_1_0_1"/>
<comment type="similarity">
    <text evidence="1">Belongs to the lysine N-acyltransferase MbtK family.</text>
</comment>
<dbReference type="SUPFAM" id="SSF55729">
    <property type="entry name" value="Acyl-CoA N-acyltransferases (Nat)"/>
    <property type="match status" value="1"/>
</dbReference>
<accession>M7T5U1</accession>
<dbReference type="PANTHER" id="PTHR31438:SF1">
    <property type="entry name" value="LYSINE N-ACYLTRANSFERASE C17G9.06C-RELATED"/>
    <property type="match status" value="1"/>
</dbReference>
<dbReference type="KEGG" id="ela:UCREL1_7857"/>
<proteinExistence type="inferred from homology"/>
<feature type="domain" description="Acyltransferase MbtK/IucB-like conserved" evidence="3">
    <location>
        <begin position="348"/>
        <end position="389"/>
    </location>
</feature>
<dbReference type="OMA" id="FPHKQSW"/>
<reference evidence="5" key="1">
    <citation type="journal article" date="2013" name="Genome Announc.">
        <title>Draft genome sequence of the grapevine dieback fungus Eutypa lata UCR-EL1.</title>
        <authorList>
            <person name="Blanco-Ulate B."/>
            <person name="Rolshausen P.E."/>
            <person name="Cantu D."/>
        </authorList>
    </citation>
    <scope>NUCLEOTIDE SEQUENCE [LARGE SCALE GENOMIC DNA]</scope>
    <source>
        <strain evidence="5">UCR-EL1</strain>
    </source>
</reference>
<dbReference type="OrthoDB" id="448427at2759"/>
<feature type="compositionally biased region" description="Polar residues" evidence="2">
    <location>
        <begin position="218"/>
        <end position="234"/>
    </location>
</feature>
<dbReference type="STRING" id="1287681.M7T5U1"/>
<sequence>MAPSIVHLPDGQNFTVQPVFSGLFFKSNEINTHPTPFPAGWTVVLHSEDNPTNDIDGEDGEGSDSISRRNHIHKYSKPTLQNDTVFISSISNPSSSDYRPHASASRQIALMVWITLYWYFQQPEPSPFLETKQSRLTPAAAKPKGDWHIRIKREGVLRTRNMIPKLERMGLISTMESAVGTGTDENHQGWDNMFVSKSMFWQIPSGLFLFTLQPMRQSSHPGSPVSSRPTSPIRNESPHKHHHHLPSTASMLSIDTQSNIISMPGLPIGPYFSPSGLPTHYPPPPLQYTITHNIRHPVRRKPPRMGEIFYTRFVPSVGRYLSFRVASLSPKPVPNLGPIGPAERENAHLCVLDDTSLLQMWLAKPRVSAFWGEHHAAFLSDALRSRHSFPVIGMWDGVPFGYFEIYWVKEDPLGRHMGGEALDFDRGMHVLVGEEWARGRVQQWISGLIHWCWQMENRTMNIYLEPRIDNQRYVFYMSSKGELRVVIR</sequence>
<dbReference type="GO" id="GO:0016410">
    <property type="term" value="F:N-acyltransferase activity"/>
    <property type="evidence" value="ECO:0007669"/>
    <property type="project" value="TreeGrafter"/>
</dbReference>
<dbReference type="EMBL" id="KB706924">
    <property type="protein sequence ID" value="EMR65171.1"/>
    <property type="molecule type" value="Genomic_DNA"/>
</dbReference>
<dbReference type="PANTHER" id="PTHR31438">
    <property type="entry name" value="LYSINE N-ACYLTRANSFERASE C17G9.06C-RELATED"/>
    <property type="match status" value="1"/>
</dbReference>
<organism evidence="4 5">
    <name type="scientific">Eutypa lata (strain UCR-EL1)</name>
    <name type="common">Grapevine dieback disease fungus</name>
    <name type="synonym">Eutypa armeniacae</name>
    <dbReference type="NCBI Taxonomy" id="1287681"/>
    <lineage>
        <taxon>Eukaryota</taxon>
        <taxon>Fungi</taxon>
        <taxon>Dikarya</taxon>
        <taxon>Ascomycota</taxon>
        <taxon>Pezizomycotina</taxon>
        <taxon>Sordariomycetes</taxon>
        <taxon>Xylariomycetidae</taxon>
        <taxon>Xylariales</taxon>
        <taxon>Diatrypaceae</taxon>
        <taxon>Eutypa</taxon>
    </lineage>
</organism>
<dbReference type="InterPro" id="IPR019432">
    <property type="entry name" value="Acyltransferase_MbtK/IucB-like"/>
</dbReference>
<evidence type="ECO:0000313" key="5">
    <source>
        <dbReference type="Proteomes" id="UP000012174"/>
    </source>
</evidence>
<dbReference type="AlphaFoldDB" id="M7T5U1"/>
<protein>
    <submittedName>
        <fullName evidence="4">Putative aerobactin siderophore biosynthesis protein iucb protein</fullName>
    </submittedName>
</protein>
<dbReference type="InterPro" id="IPR016181">
    <property type="entry name" value="Acyl_CoA_acyltransferase"/>
</dbReference>
<dbReference type="Proteomes" id="UP000012174">
    <property type="component" value="Unassembled WGS sequence"/>
</dbReference>
<dbReference type="SMART" id="SM01006">
    <property type="entry name" value="AlcB"/>
    <property type="match status" value="1"/>
</dbReference>
<evidence type="ECO:0000256" key="2">
    <source>
        <dbReference type="SAM" id="MobiDB-lite"/>
    </source>
</evidence>
<evidence type="ECO:0000313" key="4">
    <source>
        <dbReference type="EMBL" id="EMR65171.1"/>
    </source>
</evidence>
<dbReference type="Pfam" id="PF13523">
    <property type="entry name" value="Acetyltransf_8"/>
    <property type="match status" value="1"/>
</dbReference>
<dbReference type="GO" id="GO:0019290">
    <property type="term" value="P:siderophore biosynthetic process"/>
    <property type="evidence" value="ECO:0007669"/>
    <property type="project" value="InterPro"/>
</dbReference>
<dbReference type="eggNOG" id="ENOG502RZMI">
    <property type="taxonomic scope" value="Eukaryota"/>
</dbReference>
<evidence type="ECO:0000259" key="3">
    <source>
        <dbReference type="SMART" id="SM01006"/>
    </source>
</evidence>
<gene>
    <name evidence="4" type="ORF">UCREL1_7857</name>
</gene>
<feature type="region of interest" description="Disordered" evidence="2">
    <location>
        <begin position="218"/>
        <end position="246"/>
    </location>
</feature>
<dbReference type="Gene3D" id="3.40.630.30">
    <property type="match status" value="1"/>
</dbReference>
<name>M7T5U1_EUTLA</name>
<keyword evidence="5" id="KW-1185">Reference proteome</keyword>